<keyword evidence="4" id="KW-1185">Reference proteome</keyword>
<dbReference type="GO" id="GO:0052621">
    <property type="term" value="F:diguanylate cyclase activity"/>
    <property type="evidence" value="ECO:0007669"/>
    <property type="project" value="TreeGrafter"/>
</dbReference>
<name>A0A919JLH0_9ACTN</name>
<feature type="transmembrane region" description="Helical" evidence="1">
    <location>
        <begin position="124"/>
        <end position="141"/>
    </location>
</feature>
<dbReference type="RefSeq" id="WP_203771797.1">
    <property type="nucleotide sequence ID" value="NZ_BOMQ01000058.1"/>
</dbReference>
<dbReference type="InterPro" id="IPR029787">
    <property type="entry name" value="Nucleotide_cyclase"/>
</dbReference>
<proteinExistence type="predicted"/>
<evidence type="ECO:0000256" key="1">
    <source>
        <dbReference type="SAM" id="Phobius"/>
    </source>
</evidence>
<dbReference type="AlphaFoldDB" id="A0A919JLH0"/>
<gene>
    <name evidence="3" type="ORF">Ani05nite_48760</name>
</gene>
<dbReference type="Pfam" id="PF00990">
    <property type="entry name" value="GGDEF"/>
    <property type="match status" value="1"/>
</dbReference>
<accession>A0A919JLH0</accession>
<evidence type="ECO:0000313" key="3">
    <source>
        <dbReference type="EMBL" id="GIE51342.1"/>
    </source>
</evidence>
<feature type="transmembrane region" description="Helical" evidence="1">
    <location>
        <begin position="147"/>
        <end position="167"/>
    </location>
</feature>
<feature type="transmembrane region" description="Helical" evidence="1">
    <location>
        <begin position="21"/>
        <end position="39"/>
    </location>
</feature>
<dbReference type="SUPFAM" id="SSF55073">
    <property type="entry name" value="Nucleotide cyclase"/>
    <property type="match status" value="1"/>
</dbReference>
<comment type="caution">
    <text evidence="3">The sequence shown here is derived from an EMBL/GenBank/DDBJ whole genome shotgun (WGS) entry which is preliminary data.</text>
</comment>
<dbReference type="InterPro" id="IPR043128">
    <property type="entry name" value="Rev_trsase/Diguanyl_cyclase"/>
</dbReference>
<dbReference type="Gene3D" id="3.30.70.270">
    <property type="match status" value="1"/>
</dbReference>
<dbReference type="SMART" id="SM00267">
    <property type="entry name" value="GGDEF"/>
    <property type="match status" value="1"/>
</dbReference>
<dbReference type="GO" id="GO:0005886">
    <property type="term" value="C:plasma membrane"/>
    <property type="evidence" value="ECO:0007669"/>
    <property type="project" value="TreeGrafter"/>
</dbReference>
<feature type="transmembrane region" description="Helical" evidence="1">
    <location>
        <begin position="75"/>
        <end position="94"/>
    </location>
</feature>
<protein>
    <recommendedName>
        <fullName evidence="2">GGDEF domain-containing protein</fullName>
    </recommendedName>
</protein>
<reference evidence="3" key="1">
    <citation type="submission" date="2021-01" db="EMBL/GenBank/DDBJ databases">
        <title>Whole genome shotgun sequence of Actinoplanes nipponensis NBRC 14063.</title>
        <authorList>
            <person name="Komaki H."/>
            <person name="Tamura T."/>
        </authorList>
    </citation>
    <scope>NUCLEOTIDE SEQUENCE</scope>
    <source>
        <strain evidence="3">NBRC 14063</strain>
    </source>
</reference>
<keyword evidence="1" id="KW-0812">Transmembrane</keyword>
<evidence type="ECO:0000313" key="4">
    <source>
        <dbReference type="Proteomes" id="UP000647172"/>
    </source>
</evidence>
<dbReference type="PANTHER" id="PTHR45138">
    <property type="entry name" value="REGULATORY COMPONENTS OF SENSORY TRANSDUCTION SYSTEM"/>
    <property type="match status" value="1"/>
</dbReference>
<dbReference type="InterPro" id="IPR050469">
    <property type="entry name" value="Diguanylate_Cyclase"/>
</dbReference>
<dbReference type="GO" id="GO:0043709">
    <property type="term" value="P:cell adhesion involved in single-species biofilm formation"/>
    <property type="evidence" value="ECO:0007669"/>
    <property type="project" value="TreeGrafter"/>
</dbReference>
<keyword evidence="1" id="KW-0472">Membrane</keyword>
<dbReference type="PROSITE" id="PS50887">
    <property type="entry name" value="GGDEF"/>
    <property type="match status" value="1"/>
</dbReference>
<dbReference type="Proteomes" id="UP000647172">
    <property type="component" value="Unassembled WGS sequence"/>
</dbReference>
<dbReference type="EMBL" id="BOMQ01000058">
    <property type="protein sequence ID" value="GIE51342.1"/>
    <property type="molecule type" value="Genomic_DNA"/>
</dbReference>
<sequence length="357" mass="37530">MSLRVRAPAYELRDLHGASRAIAYLALAGAPYAFATAYLDPAVNLPTLFFAALISAALAGVGVVCWRNPPALPRVFWFLAPVGASATVAALNFATHDASTGSQLFYLWPILYAANFLSRRVLHFNLLLVFAGEAATVFPVLGSRRGASDWVAMVLAMTMAATVVQSLRDRADRLRDVLEQQAHADHLTGLANRRHFDEALAGAGGWAGRTGGPLALLTIDLDHFKTINDTFGHAEGDRVLRAVADAMREVAGDTGVAARLGGDEFVLLLRAGPHDAMKVAGALRAAIADRRDLPGGPPGVSIGIAALPGDAGTVQDLVAASDAALYEAKSAGRGRVAVAGDRLNVDQVPSFVPDQRP</sequence>
<dbReference type="CDD" id="cd01949">
    <property type="entry name" value="GGDEF"/>
    <property type="match status" value="1"/>
</dbReference>
<dbReference type="NCBIfam" id="TIGR00254">
    <property type="entry name" value="GGDEF"/>
    <property type="match status" value="1"/>
</dbReference>
<feature type="domain" description="GGDEF" evidence="2">
    <location>
        <begin position="212"/>
        <end position="341"/>
    </location>
</feature>
<evidence type="ECO:0000259" key="2">
    <source>
        <dbReference type="PROSITE" id="PS50887"/>
    </source>
</evidence>
<organism evidence="3 4">
    <name type="scientific">Actinoplanes nipponensis</name>
    <dbReference type="NCBI Taxonomy" id="135950"/>
    <lineage>
        <taxon>Bacteria</taxon>
        <taxon>Bacillati</taxon>
        <taxon>Actinomycetota</taxon>
        <taxon>Actinomycetes</taxon>
        <taxon>Micromonosporales</taxon>
        <taxon>Micromonosporaceae</taxon>
        <taxon>Actinoplanes</taxon>
    </lineage>
</organism>
<feature type="transmembrane region" description="Helical" evidence="1">
    <location>
        <begin position="45"/>
        <end position="66"/>
    </location>
</feature>
<dbReference type="PANTHER" id="PTHR45138:SF9">
    <property type="entry name" value="DIGUANYLATE CYCLASE DGCM-RELATED"/>
    <property type="match status" value="1"/>
</dbReference>
<dbReference type="InterPro" id="IPR000160">
    <property type="entry name" value="GGDEF_dom"/>
</dbReference>
<dbReference type="FunFam" id="3.30.70.270:FF:000001">
    <property type="entry name" value="Diguanylate cyclase domain protein"/>
    <property type="match status" value="1"/>
</dbReference>
<keyword evidence="1" id="KW-1133">Transmembrane helix</keyword>
<dbReference type="GO" id="GO:1902201">
    <property type="term" value="P:negative regulation of bacterial-type flagellum-dependent cell motility"/>
    <property type="evidence" value="ECO:0007669"/>
    <property type="project" value="TreeGrafter"/>
</dbReference>